<comment type="caution">
    <text evidence="17">The sequence shown here is derived from an EMBL/GenBank/DDBJ whole genome shotgun (WGS) entry which is preliminary data.</text>
</comment>
<name>A0A9P9YWM1_9MUSC</name>
<feature type="region of interest" description="Disordered" evidence="15">
    <location>
        <begin position="171"/>
        <end position="190"/>
    </location>
</feature>
<dbReference type="OrthoDB" id="197839at2759"/>
<keyword evidence="6" id="KW-0282">Flagellum</keyword>
<keyword evidence="7 14" id="KW-0175">Coiled coil</keyword>
<dbReference type="EMBL" id="JAMKOV010000001">
    <property type="protein sequence ID" value="KAI8044416.1"/>
    <property type="molecule type" value="Genomic_DNA"/>
</dbReference>
<evidence type="ECO:0000256" key="6">
    <source>
        <dbReference type="ARBA" id="ARBA00022846"/>
    </source>
</evidence>
<dbReference type="Proteomes" id="UP001059596">
    <property type="component" value="Chromosome 3R"/>
</dbReference>
<dbReference type="PANTHER" id="PTHR19265">
    <property type="entry name" value="MEIOSIS-SPECIFIC NUCLEAR STRUCTURAL PROTEIN 1"/>
    <property type="match status" value="1"/>
</dbReference>
<comment type="function">
    <text evidence="13">Microtubule inner protein (MIP) part of the dynein-decorated doublet microtubules (DMTs) in cilia axoneme, which is required for motile cilia beating. May play a role in the control of meiotic division and germ cell differentiation through regulation of pairing and recombination during meiosis. Required for sperm flagella assembly. May play a role in the assembly and function of the outer dynein arm-docking complex (ODA-DC). ODA-DC mediates outer dynein arms (ODA) binding onto the axonemal doublet microtubules.</text>
</comment>
<feature type="coiled-coil region" evidence="14">
    <location>
        <begin position="317"/>
        <end position="344"/>
    </location>
</feature>
<evidence type="ECO:0000256" key="1">
    <source>
        <dbReference type="ARBA" id="ARBA00004123"/>
    </source>
</evidence>
<dbReference type="GO" id="GO:0005634">
    <property type="term" value="C:nucleus"/>
    <property type="evidence" value="ECO:0007669"/>
    <property type="project" value="UniProtKB-SubCell"/>
</dbReference>
<evidence type="ECO:0000256" key="12">
    <source>
        <dbReference type="ARBA" id="ARBA00023273"/>
    </source>
</evidence>
<keyword evidence="12" id="KW-0966">Cell projection</keyword>
<dbReference type="Pfam" id="PF13868">
    <property type="entry name" value="TPH"/>
    <property type="match status" value="1"/>
</dbReference>
<evidence type="ECO:0000256" key="15">
    <source>
        <dbReference type="SAM" id="MobiDB-lite"/>
    </source>
</evidence>
<dbReference type="InterPro" id="IPR026504">
    <property type="entry name" value="MNS1"/>
</dbReference>
<evidence type="ECO:0000313" key="17">
    <source>
        <dbReference type="EMBL" id="KAI8044416.1"/>
    </source>
</evidence>
<comment type="similarity">
    <text evidence="3">Belongs to the MNS1 family.</text>
</comment>
<evidence type="ECO:0000256" key="11">
    <source>
        <dbReference type="ARBA" id="ARBA00023254"/>
    </source>
</evidence>
<protein>
    <recommendedName>
        <fullName evidence="4">Meiosis-specific nuclear structural protein 1</fullName>
    </recommendedName>
</protein>
<proteinExistence type="inferred from homology"/>
<evidence type="ECO:0000313" key="18">
    <source>
        <dbReference type="Proteomes" id="UP001059596"/>
    </source>
</evidence>
<keyword evidence="18" id="KW-1185">Reference proteome</keyword>
<keyword evidence="9" id="KW-0206">Cytoskeleton</keyword>
<organism evidence="17 18">
    <name type="scientific">Drosophila gunungcola</name>
    <name type="common">fruit fly</name>
    <dbReference type="NCBI Taxonomy" id="103775"/>
    <lineage>
        <taxon>Eukaryota</taxon>
        <taxon>Metazoa</taxon>
        <taxon>Ecdysozoa</taxon>
        <taxon>Arthropoda</taxon>
        <taxon>Hexapoda</taxon>
        <taxon>Insecta</taxon>
        <taxon>Pterygota</taxon>
        <taxon>Neoptera</taxon>
        <taxon>Endopterygota</taxon>
        <taxon>Diptera</taxon>
        <taxon>Brachycera</taxon>
        <taxon>Muscomorpha</taxon>
        <taxon>Ephydroidea</taxon>
        <taxon>Drosophilidae</taxon>
        <taxon>Drosophila</taxon>
        <taxon>Sophophora</taxon>
    </lineage>
</organism>
<accession>A0A9P9YWM1</accession>
<evidence type="ECO:0000256" key="3">
    <source>
        <dbReference type="ARBA" id="ARBA00009158"/>
    </source>
</evidence>
<reference evidence="17" key="1">
    <citation type="journal article" date="2023" name="Genome Biol. Evol.">
        <title>Long-read-based Genome Assembly of Drosophila gunungcola Reveals Fewer Chemosensory Genes in Flower-breeding Species.</title>
        <authorList>
            <person name="Negi A."/>
            <person name="Liao B.Y."/>
            <person name="Yeh S.D."/>
        </authorList>
    </citation>
    <scope>NUCLEOTIDE SEQUENCE</scope>
    <source>
        <strain evidence="17">Sukarami</strain>
    </source>
</reference>
<dbReference type="GO" id="GO:0044782">
    <property type="term" value="P:cilium organization"/>
    <property type="evidence" value="ECO:0007669"/>
    <property type="project" value="TreeGrafter"/>
</dbReference>
<dbReference type="GO" id="GO:0031514">
    <property type="term" value="C:motile cilium"/>
    <property type="evidence" value="ECO:0007669"/>
    <property type="project" value="TreeGrafter"/>
</dbReference>
<evidence type="ECO:0000256" key="4">
    <source>
        <dbReference type="ARBA" id="ARBA00014813"/>
    </source>
</evidence>
<dbReference type="AlphaFoldDB" id="A0A9P9YWM1"/>
<keyword evidence="10" id="KW-0539">Nucleus</keyword>
<feature type="domain" description="Trichohyalin-plectin-homology" evidence="16">
    <location>
        <begin position="94"/>
        <end position="442"/>
    </location>
</feature>
<dbReference type="InterPro" id="IPR043597">
    <property type="entry name" value="TPH_dom"/>
</dbReference>
<gene>
    <name evidence="17" type="ORF">M5D96_000575</name>
</gene>
<evidence type="ECO:0000256" key="10">
    <source>
        <dbReference type="ARBA" id="ARBA00023242"/>
    </source>
</evidence>
<dbReference type="GO" id="GO:0051321">
    <property type="term" value="P:meiotic cell cycle"/>
    <property type="evidence" value="ECO:0007669"/>
    <property type="project" value="UniProtKB-KW"/>
</dbReference>
<evidence type="ECO:0000256" key="5">
    <source>
        <dbReference type="ARBA" id="ARBA00022490"/>
    </source>
</evidence>
<evidence type="ECO:0000256" key="8">
    <source>
        <dbReference type="ARBA" id="ARBA00023069"/>
    </source>
</evidence>
<evidence type="ECO:0000259" key="16">
    <source>
        <dbReference type="Pfam" id="PF13868"/>
    </source>
</evidence>
<evidence type="ECO:0000256" key="7">
    <source>
        <dbReference type="ARBA" id="ARBA00023054"/>
    </source>
</evidence>
<comment type="subcellular location">
    <subcellularLocation>
        <location evidence="2">Cytoplasm</location>
        <location evidence="2">Cytoskeleton</location>
        <location evidence="2">Flagellum axoneme</location>
    </subcellularLocation>
    <subcellularLocation>
        <location evidence="1">Nucleus</location>
    </subcellularLocation>
</comment>
<keyword evidence="8" id="KW-0969">Cilium</keyword>
<sequence>MATARNGRDQKDSEIFSIGKPQFKLPQSLRLEHDFYSSRLFQKMQHDLEKVNRSLELSKENPMTRDFIEKAAMTQEMMQMKHAEFVEKKRRQQLRRDCEELRDLAEQLRLAAISKELAESLEDRKRQRQLSVRVEAQEVAEERCLLEAKEREREAALKEEQRRLRESLARQMEENRRRRQQEHAQVMNDRELSLLRQKQIQEEDRAQQLEIERKKLQKRQDMLQSIKENQALREWQRAQNNQELGDLAQKQSEIERRKLQLEEERQDVQRKKQEISIRLGQQVMEIENKKRHRDNLLLDLLEAEYTAKSDERFRQQLQQEQLSRRRTKQELDRYRQEVEHHKMAQMQLKRMELATQQQEAPDVSSQEAEKQLEDYRRRRAHGATLLAMIEDNQRKRAEATAENIQYFDAKTKSDAEQEERVKQERLAMLGQVPASVLRYLPKHVLTSKDREHFCREDVQALGGGDS</sequence>
<evidence type="ECO:0000256" key="2">
    <source>
        <dbReference type="ARBA" id="ARBA00004611"/>
    </source>
</evidence>
<dbReference type="PANTHER" id="PTHR19265:SF0">
    <property type="entry name" value="MEIOSIS-SPECIFIC NUCLEAR STRUCTURAL PROTEIN 1"/>
    <property type="match status" value="1"/>
</dbReference>
<evidence type="ECO:0000256" key="13">
    <source>
        <dbReference type="ARBA" id="ARBA00046114"/>
    </source>
</evidence>
<keyword evidence="11" id="KW-0469">Meiosis</keyword>
<keyword evidence="5" id="KW-0963">Cytoplasm</keyword>
<evidence type="ECO:0000256" key="14">
    <source>
        <dbReference type="SAM" id="Coils"/>
    </source>
</evidence>
<evidence type="ECO:0000256" key="9">
    <source>
        <dbReference type="ARBA" id="ARBA00023212"/>
    </source>
</evidence>